<dbReference type="AlphaFoldDB" id="A0A022XSM1"/>
<evidence type="ECO:0000256" key="1">
    <source>
        <dbReference type="SAM" id="MobiDB-lite"/>
    </source>
</evidence>
<dbReference type="EMBL" id="KK208855">
    <property type="protein sequence ID" value="EZF73715.1"/>
    <property type="molecule type" value="Genomic_DNA"/>
</dbReference>
<gene>
    <name evidence="2" type="ORF">H105_04372</name>
</gene>
<protein>
    <submittedName>
        <fullName evidence="2">Uncharacterized protein</fullName>
    </submittedName>
</protein>
<feature type="region of interest" description="Disordered" evidence="1">
    <location>
        <begin position="100"/>
        <end position="147"/>
    </location>
</feature>
<name>A0A022XSM1_TRISD</name>
<accession>A0A022XSM1</accession>
<keyword evidence="3" id="KW-1185">Reference proteome</keyword>
<dbReference type="HOGENOM" id="CLU_2028394_0_0_1"/>
<dbReference type="Proteomes" id="UP000023623">
    <property type="component" value="Unassembled WGS sequence"/>
</dbReference>
<reference evidence="2 3" key="1">
    <citation type="submission" date="2014-02" db="EMBL/GenBank/DDBJ databases">
        <title>The Genome Sequence of Trichophyton rubrum (morphotype soudanense) CBS 452.61.</title>
        <authorList>
            <consortium name="The Broad Institute Genomics Platform"/>
            <person name="Cuomo C.A."/>
            <person name="White T.C."/>
            <person name="Graser Y."/>
            <person name="Martinez-Rossi N."/>
            <person name="Heitman J."/>
            <person name="Young S.K."/>
            <person name="Zeng Q."/>
            <person name="Gargeya S."/>
            <person name="Abouelleil A."/>
            <person name="Alvarado L."/>
            <person name="Chapman S.B."/>
            <person name="Gainer-Dewar J."/>
            <person name="Goldberg J."/>
            <person name="Griggs A."/>
            <person name="Gujja S."/>
            <person name="Hansen M."/>
            <person name="Howarth C."/>
            <person name="Imamovic A."/>
            <person name="Larimer J."/>
            <person name="Martinez D."/>
            <person name="Murphy C."/>
            <person name="Pearson M.D."/>
            <person name="Persinoti G."/>
            <person name="Poon T."/>
            <person name="Priest M."/>
            <person name="Roberts A.D."/>
            <person name="Saif S."/>
            <person name="Shea T.D."/>
            <person name="Sykes S.N."/>
            <person name="Wortman J."/>
            <person name="Nusbaum C."/>
            <person name="Birren B."/>
        </authorList>
    </citation>
    <scope>NUCLEOTIDE SEQUENCE [LARGE SCALE GENOMIC DNA]</scope>
    <source>
        <strain evidence="2 3">CBS 452.61</strain>
    </source>
</reference>
<evidence type="ECO:0000313" key="3">
    <source>
        <dbReference type="Proteomes" id="UP000023623"/>
    </source>
</evidence>
<proteinExistence type="predicted"/>
<feature type="compositionally biased region" description="Basic residues" evidence="1">
    <location>
        <begin position="120"/>
        <end position="130"/>
    </location>
</feature>
<evidence type="ECO:0000313" key="2">
    <source>
        <dbReference type="EMBL" id="EZF73715.1"/>
    </source>
</evidence>
<sequence length="147" mass="17177">MVFDTGAYRTSNQLLGGARARKRKRDEVIILSGRAIRGIVTYRVKDIPCMVPPSLEDYFTGRLLLSSYSWGLRPKIRLGPPPSYFCRKWRLFSPERDLRDLKEKKRKKKREKEKTAARSVKGRQTKRRKLSALIDRHGLSPKAYQTR</sequence>
<organism evidence="2 3">
    <name type="scientific">Trichophyton soudanense CBS 452.61</name>
    <dbReference type="NCBI Taxonomy" id="1215331"/>
    <lineage>
        <taxon>Eukaryota</taxon>
        <taxon>Fungi</taxon>
        <taxon>Dikarya</taxon>
        <taxon>Ascomycota</taxon>
        <taxon>Pezizomycotina</taxon>
        <taxon>Eurotiomycetes</taxon>
        <taxon>Eurotiomycetidae</taxon>
        <taxon>Onygenales</taxon>
        <taxon>Arthrodermataceae</taxon>
        <taxon>Trichophyton</taxon>
    </lineage>
</organism>